<dbReference type="GO" id="GO:0016787">
    <property type="term" value="F:hydrolase activity"/>
    <property type="evidence" value="ECO:0007669"/>
    <property type="project" value="UniProtKB-KW"/>
</dbReference>
<accession>A0ABV7TDK1</accession>
<dbReference type="SUPFAM" id="SSF56784">
    <property type="entry name" value="HAD-like"/>
    <property type="match status" value="1"/>
</dbReference>
<keyword evidence="1 2" id="KW-0378">Hydrolase</keyword>
<dbReference type="Pfam" id="PF00702">
    <property type="entry name" value="Hydrolase"/>
    <property type="match status" value="1"/>
</dbReference>
<evidence type="ECO:0000313" key="2">
    <source>
        <dbReference type="EMBL" id="MFC3612733.1"/>
    </source>
</evidence>
<name>A0ABV7TDK1_9RHOB</name>
<comment type="caution">
    <text evidence="2">The sequence shown here is derived from an EMBL/GenBank/DDBJ whole genome shotgun (WGS) entry which is preliminary data.</text>
</comment>
<evidence type="ECO:0000256" key="1">
    <source>
        <dbReference type="ARBA" id="ARBA00022801"/>
    </source>
</evidence>
<dbReference type="InterPro" id="IPR006439">
    <property type="entry name" value="HAD-SF_hydro_IA"/>
</dbReference>
<dbReference type="Proteomes" id="UP001595629">
    <property type="component" value="Unassembled WGS sequence"/>
</dbReference>
<proteinExistence type="predicted"/>
<dbReference type="RefSeq" id="WP_386733925.1">
    <property type="nucleotide sequence ID" value="NZ_JBHRXI010000002.1"/>
</dbReference>
<dbReference type="Gene3D" id="1.10.150.240">
    <property type="entry name" value="Putative phosphatase, domain 2"/>
    <property type="match status" value="1"/>
</dbReference>
<dbReference type="InterPro" id="IPR051540">
    <property type="entry name" value="S-2-haloacid_dehalogenase"/>
</dbReference>
<dbReference type="InterPro" id="IPR023198">
    <property type="entry name" value="PGP-like_dom2"/>
</dbReference>
<protein>
    <submittedName>
        <fullName evidence="2">HAD family hydrolase</fullName>
    </submittedName>
</protein>
<dbReference type="PRINTS" id="PR00413">
    <property type="entry name" value="HADHALOGNASE"/>
</dbReference>
<keyword evidence="3" id="KW-1185">Reference proteome</keyword>
<dbReference type="EMBL" id="JBHRXI010000002">
    <property type="protein sequence ID" value="MFC3612733.1"/>
    <property type="molecule type" value="Genomic_DNA"/>
</dbReference>
<dbReference type="PANTHER" id="PTHR43316:SF3">
    <property type="entry name" value="HALOACID DEHALOGENASE, TYPE II (AFU_ORTHOLOGUE AFUA_2G07750)-RELATED"/>
    <property type="match status" value="1"/>
</dbReference>
<sequence>MSLDGIRALTVDTGGTVLDWHGGFRDALARAGQRHGIDRDWATLANALRRRSLEAMLNLGQNGPPEYNFDQAHRFCLDALLADEGLDTFDEADRHAIAWEAPHGFAAWPDVKDGLAALRSRLPVVSFTLLSYRLVIDSGRQNGLTWDAILSCEGLGVYKLLPEAYRRAAGMLQLAPEQCLMVACHPFDLDAARDVGFRTALVRRPLEWGPEPPEMPPPGGYDIEVDDFIALAQALEG</sequence>
<evidence type="ECO:0000313" key="3">
    <source>
        <dbReference type="Proteomes" id="UP001595629"/>
    </source>
</evidence>
<organism evidence="2 3">
    <name type="scientific">Lutimaribacter marinistellae</name>
    <dbReference type="NCBI Taxonomy" id="1820329"/>
    <lineage>
        <taxon>Bacteria</taxon>
        <taxon>Pseudomonadati</taxon>
        <taxon>Pseudomonadota</taxon>
        <taxon>Alphaproteobacteria</taxon>
        <taxon>Rhodobacterales</taxon>
        <taxon>Roseobacteraceae</taxon>
        <taxon>Lutimaribacter</taxon>
    </lineage>
</organism>
<dbReference type="InterPro" id="IPR023214">
    <property type="entry name" value="HAD_sf"/>
</dbReference>
<dbReference type="PANTHER" id="PTHR43316">
    <property type="entry name" value="HYDROLASE, HALOACID DELAHOGENASE-RELATED"/>
    <property type="match status" value="1"/>
</dbReference>
<gene>
    <name evidence="2" type="ORF">ACFORG_03080</name>
</gene>
<dbReference type="Gene3D" id="3.40.50.1000">
    <property type="entry name" value="HAD superfamily/HAD-like"/>
    <property type="match status" value="1"/>
</dbReference>
<dbReference type="InterPro" id="IPR036412">
    <property type="entry name" value="HAD-like_sf"/>
</dbReference>
<reference evidence="3" key="1">
    <citation type="journal article" date="2019" name="Int. J. Syst. Evol. Microbiol.">
        <title>The Global Catalogue of Microorganisms (GCM) 10K type strain sequencing project: providing services to taxonomists for standard genome sequencing and annotation.</title>
        <authorList>
            <consortium name="The Broad Institute Genomics Platform"/>
            <consortium name="The Broad Institute Genome Sequencing Center for Infectious Disease"/>
            <person name="Wu L."/>
            <person name="Ma J."/>
        </authorList>
    </citation>
    <scope>NUCLEOTIDE SEQUENCE [LARGE SCALE GENOMIC DNA]</scope>
    <source>
        <strain evidence="3">KCTC 42911</strain>
    </source>
</reference>